<dbReference type="Pfam" id="PF08030">
    <property type="entry name" value="NAD_binding_6"/>
    <property type="match status" value="1"/>
</dbReference>
<keyword evidence="10" id="KW-0274">FAD</keyword>
<keyword evidence="6 21" id="KW-0812">Transmembrane</keyword>
<evidence type="ECO:0000256" key="6">
    <source>
        <dbReference type="ARBA" id="ARBA00022692"/>
    </source>
</evidence>
<dbReference type="Pfam" id="PF08022">
    <property type="entry name" value="FAD_binding_8"/>
    <property type="match status" value="1"/>
</dbReference>
<dbReference type="InterPro" id="IPR013121">
    <property type="entry name" value="Fe_red_NAD-bd_6"/>
</dbReference>
<keyword evidence="11" id="KW-0106">Calcium</keyword>
<dbReference type="GO" id="GO:0020037">
    <property type="term" value="F:heme binding"/>
    <property type="evidence" value="ECO:0007669"/>
    <property type="project" value="InterPro"/>
</dbReference>
<dbReference type="GO" id="GO:0043020">
    <property type="term" value="C:NADPH oxidase complex"/>
    <property type="evidence" value="ECO:0007669"/>
    <property type="project" value="TreeGrafter"/>
</dbReference>
<name>A0A3P6TCJ0_LITSI</name>
<dbReference type="GO" id="GO:0016175">
    <property type="term" value="F:superoxide-generating NAD(P)H oxidase activity"/>
    <property type="evidence" value="ECO:0007669"/>
    <property type="project" value="UniProtKB-ARBA"/>
</dbReference>
<dbReference type="GO" id="GO:0042744">
    <property type="term" value="P:hydrogen peroxide catabolic process"/>
    <property type="evidence" value="ECO:0007669"/>
    <property type="project" value="UniProtKB-KW"/>
</dbReference>
<feature type="transmembrane region" description="Helical" evidence="21">
    <location>
        <begin position="613"/>
        <end position="635"/>
    </location>
</feature>
<dbReference type="PROSITE" id="PS51384">
    <property type="entry name" value="FAD_FR"/>
    <property type="match status" value="1"/>
</dbReference>
<evidence type="ECO:0000256" key="10">
    <source>
        <dbReference type="ARBA" id="ARBA00022827"/>
    </source>
</evidence>
<comment type="catalytic activity">
    <reaction evidence="19">
        <text>NADPH + O2 + H(+) = H2O2 + NADP(+)</text>
        <dbReference type="Rhea" id="RHEA:11260"/>
        <dbReference type="ChEBI" id="CHEBI:15378"/>
        <dbReference type="ChEBI" id="CHEBI:15379"/>
        <dbReference type="ChEBI" id="CHEBI:16240"/>
        <dbReference type="ChEBI" id="CHEBI:57783"/>
        <dbReference type="ChEBI" id="CHEBI:58349"/>
        <dbReference type="EC" id="1.6.3.1"/>
    </reaction>
</comment>
<dbReference type="EMBL" id="UYRX01000478">
    <property type="protein sequence ID" value="VDK82777.1"/>
    <property type="molecule type" value="Genomic_DNA"/>
</dbReference>
<evidence type="ECO:0000256" key="15">
    <source>
        <dbReference type="ARBA" id="ARBA00023136"/>
    </source>
</evidence>
<feature type="transmembrane region" description="Helical" evidence="21">
    <location>
        <begin position="1223"/>
        <end position="1240"/>
    </location>
</feature>
<dbReference type="GO" id="GO:0042303">
    <property type="term" value="P:molting cycle"/>
    <property type="evidence" value="ECO:0007669"/>
    <property type="project" value="UniProtKB-ARBA"/>
</dbReference>
<dbReference type="STRING" id="42156.A0A3P6TCJ0"/>
<dbReference type="EC" id="1.6.3.1" evidence="3"/>
<evidence type="ECO:0000256" key="17">
    <source>
        <dbReference type="ARBA" id="ARBA00023324"/>
    </source>
</evidence>
<keyword evidence="8" id="KW-0732">Signal</keyword>
<evidence type="ECO:0000256" key="12">
    <source>
        <dbReference type="ARBA" id="ARBA00022857"/>
    </source>
</evidence>
<dbReference type="InterPro" id="IPR034821">
    <property type="entry name" value="DUOX_peroxidase"/>
</dbReference>
<evidence type="ECO:0000256" key="18">
    <source>
        <dbReference type="ARBA" id="ARBA00047455"/>
    </source>
</evidence>
<dbReference type="GO" id="GO:0004601">
    <property type="term" value="F:peroxidase activity"/>
    <property type="evidence" value="ECO:0007669"/>
    <property type="project" value="UniProtKB-KW"/>
</dbReference>
<evidence type="ECO:0000256" key="16">
    <source>
        <dbReference type="ARBA" id="ARBA00023180"/>
    </source>
</evidence>
<evidence type="ECO:0000313" key="24">
    <source>
        <dbReference type="EMBL" id="VDK82777.1"/>
    </source>
</evidence>
<evidence type="ECO:0000256" key="5">
    <source>
        <dbReference type="ARBA" id="ARBA00022630"/>
    </source>
</evidence>
<dbReference type="FunFam" id="1.10.640.10:FF:000004">
    <property type="entry name" value="Dual oxidase 2"/>
    <property type="match status" value="1"/>
</dbReference>
<keyword evidence="12" id="KW-0521">NADP</keyword>
<evidence type="ECO:0000256" key="19">
    <source>
        <dbReference type="ARBA" id="ARBA00048762"/>
    </source>
</evidence>
<evidence type="ECO:0000256" key="13">
    <source>
        <dbReference type="ARBA" id="ARBA00022989"/>
    </source>
</evidence>
<dbReference type="CDD" id="cd06186">
    <property type="entry name" value="NOX_Duox_like_FAD_NADP"/>
    <property type="match status" value="1"/>
</dbReference>
<keyword evidence="4" id="KW-0575">Peroxidase</keyword>
<keyword evidence="9" id="KW-0677">Repeat</keyword>
<organism evidence="24 25">
    <name type="scientific">Litomosoides sigmodontis</name>
    <name type="common">Filarial nematode worm</name>
    <dbReference type="NCBI Taxonomy" id="42156"/>
    <lineage>
        <taxon>Eukaryota</taxon>
        <taxon>Metazoa</taxon>
        <taxon>Ecdysozoa</taxon>
        <taxon>Nematoda</taxon>
        <taxon>Chromadorea</taxon>
        <taxon>Rhabditida</taxon>
        <taxon>Spirurina</taxon>
        <taxon>Spiruromorpha</taxon>
        <taxon>Filarioidea</taxon>
        <taxon>Onchocercidae</taxon>
        <taxon>Litomosoides</taxon>
    </lineage>
</organism>
<dbReference type="InterPro" id="IPR017938">
    <property type="entry name" value="Riboflavin_synthase-like_b-brl"/>
</dbReference>
<feature type="domain" description="EF-hand" evidence="22">
    <location>
        <begin position="886"/>
        <end position="921"/>
    </location>
</feature>
<keyword evidence="7 20" id="KW-0479">Metal-binding</keyword>
<dbReference type="GO" id="GO:0042335">
    <property type="term" value="P:cuticle development"/>
    <property type="evidence" value="ECO:0007669"/>
    <property type="project" value="UniProtKB-ARBA"/>
</dbReference>
<evidence type="ECO:0000256" key="20">
    <source>
        <dbReference type="PIRSR" id="PIRSR619791-2"/>
    </source>
</evidence>
<dbReference type="GO" id="GO:0016174">
    <property type="term" value="F:NAD(P)H oxidase H2O2-forming activity"/>
    <property type="evidence" value="ECO:0007669"/>
    <property type="project" value="UniProtKB-EC"/>
</dbReference>
<gene>
    <name evidence="24" type="ORF">NLS_LOCUS5905</name>
</gene>
<comment type="catalytic activity">
    <reaction evidence="18">
        <text>NADH + O2 + H(+) = H2O2 + NAD(+)</text>
        <dbReference type="Rhea" id="RHEA:11264"/>
        <dbReference type="ChEBI" id="CHEBI:15378"/>
        <dbReference type="ChEBI" id="CHEBI:15379"/>
        <dbReference type="ChEBI" id="CHEBI:16240"/>
        <dbReference type="ChEBI" id="CHEBI:57540"/>
        <dbReference type="ChEBI" id="CHEBI:57945"/>
        <dbReference type="EC" id="1.6.3.1"/>
    </reaction>
</comment>
<dbReference type="InterPro" id="IPR017927">
    <property type="entry name" value="FAD-bd_FR_type"/>
</dbReference>
<keyword evidence="20" id="KW-0349">Heme</keyword>
<dbReference type="Gene3D" id="3.40.50.80">
    <property type="entry name" value="Nucleotide-binding domain of ferredoxin-NADP reductase (FNR) module"/>
    <property type="match status" value="1"/>
</dbReference>
<feature type="transmembrane region" description="Helical" evidence="21">
    <location>
        <begin position="1021"/>
        <end position="1040"/>
    </location>
</feature>
<keyword evidence="13 21" id="KW-1133">Transmembrane helix</keyword>
<dbReference type="GO" id="GO:0006979">
    <property type="term" value="P:response to oxidative stress"/>
    <property type="evidence" value="ECO:0007669"/>
    <property type="project" value="InterPro"/>
</dbReference>
<keyword evidence="16" id="KW-0325">Glycoprotein</keyword>
<keyword evidence="17" id="KW-0376">Hydrogen peroxide</keyword>
<evidence type="ECO:0000259" key="23">
    <source>
        <dbReference type="PROSITE" id="PS51384"/>
    </source>
</evidence>
<evidence type="ECO:0000256" key="9">
    <source>
        <dbReference type="ARBA" id="ARBA00022737"/>
    </source>
</evidence>
<dbReference type="Gene3D" id="1.10.640.10">
    <property type="entry name" value="Haem peroxidase domain superfamily, animal type"/>
    <property type="match status" value="1"/>
</dbReference>
<proteinExistence type="inferred from homology"/>
<dbReference type="SUPFAM" id="SSF47473">
    <property type="entry name" value="EF-hand"/>
    <property type="match status" value="1"/>
</dbReference>
<dbReference type="SFLD" id="SFLDG01169">
    <property type="entry name" value="NADPH_oxidase_subgroup_(NOX)"/>
    <property type="match status" value="1"/>
</dbReference>
<dbReference type="FunFam" id="2.40.30.10:FF:000059">
    <property type="entry name" value="dual oxidase isoform X1"/>
    <property type="match status" value="1"/>
</dbReference>
<dbReference type="Pfam" id="PF03098">
    <property type="entry name" value="An_peroxidase"/>
    <property type="match status" value="1"/>
</dbReference>
<keyword evidence="5" id="KW-0285">Flavoprotein</keyword>
<sequence>ELSSSSDVKEAASAAAAVASRVIILTITCGLKRICEYQRYDGWFNNLANPHWGTVGSHLHRDTPSRYEDGVYMLNSNLPSARAISELVFKGPSGIANKRNVTTMLAFFSQVIAYEIMQSNLISCPLEMHKIAVPRCDPVFDAQCVGKAEIPFVRAKYDKSTGHGFNAPREQVNERTSWIDASFLYSTQEPWVAALRAWRNGSLLEGAMKDHPPLNGPHIPLINPAPPQIHRLMNPERLFSKVSVLGDPRINENPGLLSLGLMLYRWHNIQAKRIQEKYPEWTDEEVFQGARRWVIATLQKITLYDFLPVMLSDEKAVPPYEKYKPLVPPGISHAFATAAFRFPHTIVPPALLFRKRANGKCEFRDEIGGYPALRLCQNWWNAQDIMQEYSVDEIVLAMASQIAEGEDVVVVEDLRDFVSGPMHFTRLDVVSSSIMRGRDNGLPSYNELRQNYNLPTRNWTTINPVLYRERPEVRPLLPKVMFDGLKKLYEGDISKLDAYVGGMLETNGEGPGELFRAIILDQFLRLRDGDRFWFENTWNGMFTEDEIEQIHLTTLRDIIRQTTSIDENELQENVFLWHAGDPCGQPFQVNTSGLEPCVPLMRFDHFTGNEVTFIFSCIALVIIPLICVGIGYMLIQKRKKMGGNMEQCFKQLFLESTNSSGTKMELAKKNSEKEILHLSAIEWMSKNYCRSVILIVDVTPLIRLEKPRGGLLRCLNFSDVNFVNVAVSDWCSSNCPFLMISIPRHYDLVVRLNSECECSQFICVLSSVLNRANKHLVIRRCPVSYITEMAETSERRQEKLDHFFREAYAKSFNVAQLSGDCPAIYGSVSKEVLNTTVTKAELADALGMRENDLFVERIFACMAKGDPDRVTFLKFLDVISRFAKGSARDKLEVLFNMCDREGRGRVHKKEFCNFVKSLNVVVGVKIEEALQDGVIDRMLQQSGINVDSKYLTYKDFEAVFSNVDDVQHPIGVHMRGAKLKINLDETESMNSFAIQNEEIGCVHISWYLSIISYLETYRQHIVIIFLFAAVNLLLFFERFWHYRYETEHRDLRRVMGMGIAVTRGAAASLSFCMGLILVTVCQNIITLLRETLIREYVPLDSATAFHKLVGAVAGFWATVHTVGHCINFYHVATQSQDGLQCLFQGAVFGSNFLPSISYWLYGTTTGVTGILLVTLMSIVYVFSTPAVMKEAYHAFKITHLLTILIYALTVLHGLPKLLDSPKFLYYVAGPIALFVIDRIIGMRQQYKRLQILSGAILPSDIIYIQFKRPNSFRFRSGQWVRISCPAFSCTFNELHAFSLASAPQASTLELYIKAVGPWTWNLRNQIAFANSNGTLYPQLHLHGPYGDGNQDWRNFEVAVLIGGGIGVTPYASILTDLVIEKMSGQHTNIKCEKVYFIWVCSTHKNYEWFIEVLHNVEELDKDDLLEIHIFVTQFFHKFDLRTTVLYICEKHFRNDTNGRSMFTGLNAVNHFGRPNFEALFKFIQNKHRNVREVGVFSCGPNSINKEIRKACREVNRIRSAASFCHRFETF</sequence>
<dbReference type="FunFam" id="3.40.50.80:FF:000020">
    <property type="entry name" value="Dual oxidase 1"/>
    <property type="match status" value="1"/>
</dbReference>
<evidence type="ECO:0000256" key="14">
    <source>
        <dbReference type="ARBA" id="ARBA00023002"/>
    </source>
</evidence>
<dbReference type="PROSITE" id="PS50222">
    <property type="entry name" value="EF_HAND_2"/>
    <property type="match status" value="1"/>
</dbReference>
<dbReference type="SFLD" id="SFLDG01168">
    <property type="entry name" value="Ferric_reductase_subgroup_(FRE"/>
    <property type="match status" value="1"/>
</dbReference>
<dbReference type="PROSITE" id="PS50292">
    <property type="entry name" value="PEROXIDASE_3"/>
    <property type="match status" value="1"/>
</dbReference>
<keyword evidence="20" id="KW-0408">Iron</keyword>
<dbReference type="GO" id="GO:0042742">
    <property type="term" value="P:defense response to bacterium"/>
    <property type="evidence" value="ECO:0007669"/>
    <property type="project" value="UniProtKB-ARBA"/>
</dbReference>
<feature type="transmembrane region" description="Helical" evidence="21">
    <location>
        <begin position="1194"/>
        <end position="1211"/>
    </location>
</feature>
<feature type="binding site" description="axial binding residue" evidence="20">
    <location>
        <position position="344"/>
    </location>
    <ligand>
        <name>heme b</name>
        <dbReference type="ChEBI" id="CHEBI:60344"/>
    </ligand>
    <ligandPart>
        <name>Fe</name>
        <dbReference type="ChEBI" id="CHEBI:18248"/>
    </ligandPart>
</feature>
<dbReference type="SUPFAM" id="SSF48113">
    <property type="entry name" value="Heme-dependent peroxidases"/>
    <property type="match status" value="1"/>
</dbReference>
<dbReference type="InterPro" id="IPR039261">
    <property type="entry name" value="FNR_nucleotide-bd"/>
</dbReference>
<evidence type="ECO:0000256" key="8">
    <source>
        <dbReference type="ARBA" id="ARBA00022729"/>
    </source>
</evidence>
<dbReference type="PANTHER" id="PTHR11972:SF175">
    <property type="entry name" value="NAD(P)H OXIDASE (H2O2-FORMING)"/>
    <property type="match status" value="1"/>
</dbReference>
<comment type="similarity">
    <text evidence="2">In the N-terminal section; belongs to the peroxidase family.</text>
</comment>
<dbReference type="InterPro" id="IPR011992">
    <property type="entry name" value="EF-hand-dom_pair"/>
</dbReference>
<dbReference type="GO" id="GO:0042554">
    <property type="term" value="P:superoxide anion generation"/>
    <property type="evidence" value="ECO:0007669"/>
    <property type="project" value="TreeGrafter"/>
</dbReference>
<dbReference type="InterPro" id="IPR010255">
    <property type="entry name" value="Haem_peroxidase_sf"/>
</dbReference>
<evidence type="ECO:0000313" key="25">
    <source>
        <dbReference type="Proteomes" id="UP000277928"/>
    </source>
</evidence>
<dbReference type="SUPFAM" id="SSF63380">
    <property type="entry name" value="Riboflavin synthase domain-like"/>
    <property type="match status" value="1"/>
</dbReference>
<evidence type="ECO:0000256" key="7">
    <source>
        <dbReference type="ARBA" id="ARBA00022723"/>
    </source>
</evidence>
<dbReference type="PANTHER" id="PTHR11972">
    <property type="entry name" value="NADPH OXIDASE"/>
    <property type="match status" value="1"/>
</dbReference>
<dbReference type="InterPro" id="IPR037120">
    <property type="entry name" value="Haem_peroxidase_sf_animal"/>
</dbReference>
<dbReference type="InterPro" id="IPR050369">
    <property type="entry name" value="RBOH/FRE"/>
</dbReference>
<dbReference type="SFLD" id="SFLDS00052">
    <property type="entry name" value="Ferric_Reductase_Domain"/>
    <property type="match status" value="1"/>
</dbReference>
<dbReference type="Proteomes" id="UP000277928">
    <property type="component" value="Unassembled WGS sequence"/>
</dbReference>
<accession>A0A3P6TCJ0</accession>
<dbReference type="Gene3D" id="1.10.238.10">
    <property type="entry name" value="EF-hand"/>
    <property type="match status" value="1"/>
</dbReference>
<reference evidence="24 25" key="1">
    <citation type="submission" date="2018-08" db="EMBL/GenBank/DDBJ databases">
        <authorList>
            <person name="Laetsch R D."/>
            <person name="Stevens L."/>
            <person name="Kumar S."/>
            <person name="Blaxter L. M."/>
        </authorList>
    </citation>
    <scope>NUCLEOTIDE SEQUENCE [LARGE SCALE GENOMIC DNA]</scope>
</reference>
<feature type="domain" description="FAD-binding FR-type" evidence="23">
    <location>
        <begin position="1244"/>
        <end position="1351"/>
    </location>
</feature>
<dbReference type="PRINTS" id="PR00457">
    <property type="entry name" value="ANPEROXIDASE"/>
</dbReference>
<dbReference type="OMA" id="QRYDYFE"/>
<evidence type="ECO:0000256" key="2">
    <source>
        <dbReference type="ARBA" id="ARBA00005644"/>
    </source>
</evidence>
<dbReference type="Gene3D" id="2.40.30.10">
    <property type="entry name" value="Translation factors"/>
    <property type="match status" value="1"/>
</dbReference>
<protein>
    <recommendedName>
        <fullName evidence="3">NAD(P)H oxidase (H2O2-forming)</fullName>
        <ecNumber evidence="3">1.6.3.1</ecNumber>
    </recommendedName>
</protein>
<dbReference type="GO" id="GO:0009886">
    <property type="term" value="P:post-embryonic animal morphogenesis"/>
    <property type="evidence" value="ECO:0007669"/>
    <property type="project" value="UniProtKB-ARBA"/>
</dbReference>
<keyword evidence="25" id="KW-1185">Reference proteome</keyword>
<dbReference type="GO" id="GO:0005509">
    <property type="term" value="F:calcium ion binding"/>
    <property type="evidence" value="ECO:0007669"/>
    <property type="project" value="InterPro"/>
</dbReference>
<dbReference type="CDD" id="cd09820">
    <property type="entry name" value="dual_peroxidase_like"/>
    <property type="match status" value="1"/>
</dbReference>
<feature type="transmembrane region" description="Helical" evidence="21">
    <location>
        <begin position="1108"/>
        <end position="1129"/>
    </location>
</feature>
<evidence type="ECO:0000256" key="1">
    <source>
        <dbReference type="ARBA" id="ARBA00004141"/>
    </source>
</evidence>
<keyword evidence="14" id="KW-0560">Oxidoreductase</keyword>
<dbReference type="InterPro" id="IPR013130">
    <property type="entry name" value="Fe3_Rdtase_TM_dom"/>
</dbReference>
<dbReference type="Pfam" id="PF01794">
    <property type="entry name" value="Ferric_reduct"/>
    <property type="match status" value="1"/>
</dbReference>
<dbReference type="InterPro" id="IPR013112">
    <property type="entry name" value="FAD-bd_8"/>
</dbReference>
<dbReference type="InterPro" id="IPR002048">
    <property type="entry name" value="EF_hand_dom"/>
</dbReference>
<keyword evidence="15 21" id="KW-0472">Membrane</keyword>
<evidence type="ECO:0000256" key="11">
    <source>
        <dbReference type="ARBA" id="ARBA00022837"/>
    </source>
</evidence>
<dbReference type="SUPFAM" id="SSF52343">
    <property type="entry name" value="Ferredoxin reductase-like, C-terminal NADP-linked domain"/>
    <property type="match status" value="1"/>
</dbReference>
<dbReference type="InterPro" id="IPR019791">
    <property type="entry name" value="Haem_peroxidase_animal"/>
</dbReference>
<evidence type="ECO:0000256" key="21">
    <source>
        <dbReference type="SAM" id="Phobius"/>
    </source>
</evidence>
<dbReference type="OrthoDB" id="6019201at2759"/>
<evidence type="ECO:0000256" key="4">
    <source>
        <dbReference type="ARBA" id="ARBA00022559"/>
    </source>
</evidence>
<feature type="non-terminal residue" evidence="24">
    <location>
        <position position="1"/>
    </location>
</feature>
<comment type="subcellular location">
    <subcellularLocation>
        <location evidence="1">Membrane</location>
        <topology evidence="1">Multi-pass membrane protein</topology>
    </subcellularLocation>
</comment>
<evidence type="ECO:0000256" key="3">
    <source>
        <dbReference type="ARBA" id="ARBA00012698"/>
    </source>
</evidence>
<feature type="transmembrane region" description="Helical" evidence="21">
    <location>
        <begin position="1060"/>
        <end position="1088"/>
    </location>
</feature>
<feature type="transmembrane region" description="Helical" evidence="21">
    <location>
        <begin position="1158"/>
        <end position="1182"/>
    </location>
</feature>
<evidence type="ECO:0000259" key="22">
    <source>
        <dbReference type="PROSITE" id="PS50222"/>
    </source>
</evidence>